<keyword evidence="2" id="KW-0575">Peroxidase</keyword>
<evidence type="ECO:0000313" key="11">
    <source>
        <dbReference type="Proteomes" id="UP000245768"/>
    </source>
</evidence>
<gene>
    <name evidence="10" type="ORF">FA10DRAFT_226372</name>
</gene>
<protein>
    <submittedName>
        <fullName evidence="10">Catalase</fullName>
    </submittedName>
</protein>
<dbReference type="STRING" id="215250.A0A316YXK3"/>
<keyword evidence="6 8" id="KW-0408">Iron</keyword>
<dbReference type="SMART" id="SM01060">
    <property type="entry name" value="Catalase"/>
    <property type="match status" value="1"/>
</dbReference>
<evidence type="ECO:0000256" key="2">
    <source>
        <dbReference type="ARBA" id="ARBA00022559"/>
    </source>
</evidence>
<evidence type="ECO:0000256" key="7">
    <source>
        <dbReference type="PIRSR" id="PIRSR038928-1"/>
    </source>
</evidence>
<dbReference type="PIRSF" id="PIRSF038928">
    <property type="entry name" value="Catalase_clade1-3"/>
    <property type="match status" value="1"/>
</dbReference>
<evidence type="ECO:0000256" key="5">
    <source>
        <dbReference type="ARBA" id="ARBA00023002"/>
    </source>
</evidence>
<evidence type="ECO:0000256" key="3">
    <source>
        <dbReference type="ARBA" id="ARBA00022617"/>
    </source>
</evidence>
<dbReference type="OrthoDB" id="6880011at2759"/>
<name>A0A316YXK3_9BASI</name>
<dbReference type="InterPro" id="IPR011614">
    <property type="entry name" value="Catalase_core"/>
</dbReference>
<dbReference type="EMBL" id="KZ819634">
    <property type="protein sequence ID" value="PWN93979.1"/>
    <property type="molecule type" value="Genomic_DNA"/>
</dbReference>
<dbReference type="GO" id="GO:0046872">
    <property type="term" value="F:metal ion binding"/>
    <property type="evidence" value="ECO:0007669"/>
    <property type="project" value="UniProtKB-KW"/>
</dbReference>
<keyword evidence="3 8" id="KW-0349">Heme</keyword>
<evidence type="ECO:0000256" key="8">
    <source>
        <dbReference type="PIRSR" id="PIRSR038928-2"/>
    </source>
</evidence>
<comment type="similarity">
    <text evidence="1">Belongs to the catalase family.</text>
</comment>
<feature type="binding site" description="axial binding residue" evidence="8">
    <location>
        <position position="342"/>
    </location>
    <ligand>
        <name>heme</name>
        <dbReference type="ChEBI" id="CHEBI:30413"/>
    </ligand>
    <ligandPart>
        <name>Fe</name>
        <dbReference type="ChEBI" id="CHEBI:18248"/>
    </ligandPart>
</feature>
<sequence length="462" mass="52217">MQSSEAQSNQLTFTLENGAAASDPFSYQTAGLGGPLLLQSTNLLDTLAHFVRERIPERVVHARGLGAHGTVEITTDFAEKFMCSPEFRMGQKHPATCRFSTVGGASGSPDLARDPRGFACKIRTKSGTLDWVFNNTPIFFIRDPTKFPLFIHTQKTDPATHLRNKDMFMDWIWQNPESLHQMFRLFSDLGTPMGVRHMNGWSGHTFRLVQCDGSWVYVKVRLSTDQGVRNFTAAEATRLGGENQEWSTQDLYEAIDNGKPPSWTIQFSTKTEAEAAAYRYDVNDLTKDWYDAVWHDVGKLTLDQNPRNYFAEIEQSHFSPSNMIPGWAPSEDPVLQSRLFSYNDAGRYRLGANAAQIPVNCPLSTVANFDRDGHSTVLGNQGDRPMFPASWDPYRYEKQVVFPKVNLKPGAKVEHFSSKIKDIDYEQPRYFFEQVLSDHDKANFMDNWAGALSMVSCLPTFC</sequence>
<dbReference type="PANTHER" id="PTHR11465">
    <property type="entry name" value="CATALASE"/>
    <property type="match status" value="1"/>
</dbReference>
<keyword evidence="11" id="KW-1185">Reference proteome</keyword>
<dbReference type="RefSeq" id="XP_025381177.1">
    <property type="nucleotide sequence ID" value="XM_025518688.1"/>
</dbReference>
<feature type="domain" description="Catalase core" evidence="9">
    <location>
        <begin position="14"/>
        <end position="395"/>
    </location>
</feature>
<dbReference type="GO" id="GO:0042744">
    <property type="term" value="P:hydrogen peroxide catabolic process"/>
    <property type="evidence" value="ECO:0007669"/>
    <property type="project" value="TreeGrafter"/>
</dbReference>
<evidence type="ECO:0000259" key="9">
    <source>
        <dbReference type="SMART" id="SM01060"/>
    </source>
</evidence>
<dbReference type="GO" id="GO:0020037">
    <property type="term" value="F:heme binding"/>
    <property type="evidence" value="ECO:0007669"/>
    <property type="project" value="InterPro"/>
</dbReference>
<dbReference type="SUPFAM" id="SSF56634">
    <property type="entry name" value="Heme-dependent catalase-like"/>
    <property type="match status" value="1"/>
</dbReference>
<dbReference type="GeneID" id="37040604"/>
<dbReference type="GO" id="GO:0005739">
    <property type="term" value="C:mitochondrion"/>
    <property type="evidence" value="ECO:0007669"/>
    <property type="project" value="TreeGrafter"/>
</dbReference>
<organism evidence="10 11">
    <name type="scientific">Acaromyces ingoldii</name>
    <dbReference type="NCBI Taxonomy" id="215250"/>
    <lineage>
        <taxon>Eukaryota</taxon>
        <taxon>Fungi</taxon>
        <taxon>Dikarya</taxon>
        <taxon>Basidiomycota</taxon>
        <taxon>Ustilaginomycotina</taxon>
        <taxon>Exobasidiomycetes</taxon>
        <taxon>Exobasidiales</taxon>
        <taxon>Cryptobasidiaceae</taxon>
        <taxon>Acaromyces</taxon>
    </lineage>
</organism>
<dbReference type="GO" id="GO:0005777">
    <property type="term" value="C:peroxisome"/>
    <property type="evidence" value="ECO:0007669"/>
    <property type="project" value="TreeGrafter"/>
</dbReference>
<dbReference type="InterPro" id="IPR018028">
    <property type="entry name" value="Catalase"/>
</dbReference>
<feature type="active site" evidence="7">
    <location>
        <position position="61"/>
    </location>
</feature>
<dbReference type="InParanoid" id="A0A316YXK3"/>
<dbReference type="InterPro" id="IPR020835">
    <property type="entry name" value="Catalase_sf"/>
</dbReference>
<accession>A0A316YXK3</accession>
<evidence type="ECO:0000256" key="1">
    <source>
        <dbReference type="ARBA" id="ARBA00005329"/>
    </source>
</evidence>
<dbReference type="GO" id="GO:0004096">
    <property type="term" value="F:catalase activity"/>
    <property type="evidence" value="ECO:0007669"/>
    <property type="project" value="InterPro"/>
</dbReference>
<feature type="active site" evidence="7">
    <location>
        <position position="134"/>
    </location>
</feature>
<keyword evidence="5" id="KW-0560">Oxidoreductase</keyword>
<proteinExistence type="inferred from homology"/>
<comment type="cofactor">
    <cofactor evidence="8">
        <name>heme</name>
        <dbReference type="ChEBI" id="CHEBI:30413"/>
    </cofactor>
</comment>
<evidence type="ECO:0000313" key="10">
    <source>
        <dbReference type="EMBL" id="PWN93979.1"/>
    </source>
</evidence>
<dbReference type="Pfam" id="PF00199">
    <property type="entry name" value="Catalase"/>
    <property type="match status" value="1"/>
</dbReference>
<keyword evidence="4 8" id="KW-0479">Metal-binding</keyword>
<evidence type="ECO:0000256" key="6">
    <source>
        <dbReference type="ARBA" id="ARBA00023004"/>
    </source>
</evidence>
<evidence type="ECO:0000256" key="4">
    <source>
        <dbReference type="ARBA" id="ARBA00022723"/>
    </source>
</evidence>
<dbReference type="AlphaFoldDB" id="A0A316YXK3"/>
<dbReference type="Gene3D" id="2.40.180.10">
    <property type="entry name" value="Catalase core domain"/>
    <property type="match status" value="1"/>
</dbReference>
<dbReference type="PRINTS" id="PR00067">
    <property type="entry name" value="CATALASE"/>
</dbReference>
<reference evidence="10 11" key="1">
    <citation type="journal article" date="2018" name="Mol. Biol. Evol.">
        <title>Broad Genomic Sampling Reveals a Smut Pathogenic Ancestry of the Fungal Clade Ustilaginomycotina.</title>
        <authorList>
            <person name="Kijpornyongpan T."/>
            <person name="Mondo S.J."/>
            <person name="Barry K."/>
            <person name="Sandor L."/>
            <person name="Lee J."/>
            <person name="Lipzen A."/>
            <person name="Pangilinan J."/>
            <person name="LaButti K."/>
            <person name="Hainaut M."/>
            <person name="Henrissat B."/>
            <person name="Grigoriev I.V."/>
            <person name="Spatafora J.W."/>
            <person name="Aime M.C."/>
        </authorList>
    </citation>
    <scope>NUCLEOTIDE SEQUENCE [LARGE SCALE GENOMIC DNA]</scope>
    <source>
        <strain evidence="10 11">MCA 4198</strain>
    </source>
</reference>
<dbReference type="Proteomes" id="UP000245768">
    <property type="component" value="Unassembled WGS sequence"/>
</dbReference>
<dbReference type="InterPro" id="IPR024711">
    <property type="entry name" value="Catalase_clade1/3"/>
</dbReference>
<dbReference type="PANTHER" id="PTHR11465:SF9">
    <property type="entry name" value="CATALASE"/>
    <property type="match status" value="1"/>
</dbReference>
<dbReference type="GO" id="GO:0042542">
    <property type="term" value="P:response to hydrogen peroxide"/>
    <property type="evidence" value="ECO:0007669"/>
    <property type="project" value="TreeGrafter"/>
</dbReference>
<dbReference type="PROSITE" id="PS51402">
    <property type="entry name" value="CATALASE_3"/>
    <property type="match status" value="1"/>
</dbReference>